<keyword evidence="6" id="KW-0346">Stress response</keyword>
<feature type="coiled-coil region" evidence="7">
    <location>
        <begin position="151"/>
        <end position="185"/>
    </location>
</feature>
<evidence type="ECO:0000256" key="6">
    <source>
        <dbReference type="ARBA" id="ARBA00023016"/>
    </source>
</evidence>
<dbReference type="InterPro" id="IPR023582">
    <property type="entry name" value="Impact"/>
</dbReference>
<keyword evidence="8" id="KW-0472">Membrane</keyword>
<dbReference type="SUPFAM" id="SSF54495">
    <property type="entry name" value="UBC-like"/>
    <property type="match status" value="1"/>
</dbReference>
<name>K2MPI2_TRYCR</name>
<dbReference type="InterPro" id="IPR036956">
    <property type="entry name" value="Impact_N_sf"/>
</dbReference>
<evidence type="ECO:0000256" key="3">
    <source>
        <dbReference type="ARBA" id="ARBA00022490"/>
    </source>
</evidence>
<evidence type="ECO:0000256" key="5">
    <source>
        <dbReference type="ARBA" id="ARBA00022845"/>
    </source>
</evidence>
<dbReference type="InterPro" id="IPR020568">
    <property type="entry name" value="Ribosomal_Su5_D2-typ_SF"/>
</dbReference>
<dbReference type="InterPro" id="IPR006575">
    <property type="entry name" value="RWD_dom"/>
</dbReference>
<dbReference type="GO" id="GO:0005737">
    <property type="term" value="C:cytoplasm"/>
    <property type="evidence" value="ECO:0007669"/>
    <property type="project" value="UniProtKB-SubCell"/>
</dbReference>
<evidence type="ECO:0000256" key="7">
    <source>
        <dbReference type="SAM" id="Coils"/>
    </source>
</evidence>
<comment type="caution">
    <text evidence="11">The sequence shown here is derived from an EMBL/GenBank/DDBJ whole genome shotgun (WGS) entry which is preliminary data.</text>
</comment>
<protein>
    <submittedName>
        <fullName evidence="11">Uncharacterized protein</fullName>
    </submittedName>
</protein>
<dbReference type="GO" id="GO:0140469">
    <property type="term" value="P:GCN2-mediated signaling"/>
    <property type="evidence" value="ECO:0007669"/>
    <property type="project" value="TreeGrafter"/>
</dbReference>
<dbReference type="AlphaFoldDB" id="K2MPI2"/>
<dbReference type="PANTHER" id="PTHR16301:SF25">
    <property type="entry name" value="PROTEIN IMPACT"/>
    <property type="match status" value="1"/>
</dbReference>
<dbReference type="Gene3D" id="3.30.230.30">
    <property type="entry name" value="Impact, N-terminal domain"/>
    <property type="match status" value="1"/>
</dbReference>
<keyword evidence="3" id="KW-0963">Cytoplasm</keyword>
<dbReference type="InterPro" id="IPR001498">
    <property type="entry name" value="Impact_N"/>
</dbReference>
<evidence type="ECO:0000259" key="10">
    <source>
        <dbReference type="Pfam" id="PF05773"/>
    </source>
</evidence>
<reference evidence="11 12" key="1">
    <citation type="journal article" date="2012" name="BMC Genomics">
        <title>Comparative genomic analysis of human infective Trypanosoma cruzi lineages with the bat-restricted subspecies T. cruzi marinkellei.</title>
        <authorList>
            <person name="Franzen O."/>
            <person name="Talavera-Lopez C."/>
            <person name="Ochaya S."/>
            <person name="Butler C.E."/>
            <person name="Messenger L.A."/>
            <person name="Lewis M.D."/>
            <person name="Llewellyn M.S."/>
            <person name="Marinkelle C.J."/>
            <person name="Tyler K.M."/>
            <person name="Miles M.A."/>
            <person name="Andersson B."/>
        </authorList>
    </citation>
    <scope>NUCLEOTIDE SEQUENCE [LARGE SCALE GENOMIC DNA]</scope>
    <source>
        <strain evidence="11 12">B7</strain>
    </source>
</reference>
<dbReference type="SUPFAM" id="SSF54211">
    <property type="entry name" value="Ribosomal protein S5 domain 2-like"/>
    <property type="match status" value="1"/>
</dbReference>
<evidence type="ECO:0000259" key="9">
    <source>
        <dbReference type="Pfam" id="PF01205"/>
    </source>
</evidence>
<dbReference type="GO" id="GO:0006446">
    <property type="term" value="P:regulation of translational initiation"/>
    <property type="evidence" value="ECO:0007669"/>
    <property type="project" value="TreeGrafter"/>
</dbReference>
<accession>K2MPI2</accession>
<keyword evidence="7" id="KW-0175">Coiled coil</keyword>
<evidence type="ECO:0000313" key="12">
    <source>
        <dbReference type="Proteomes" id="UP000007350"/>
    </source>
</evidence>
<sequence>MEGCSGGVCLFVCGGGGGGGIALPCAQSGEGKSGGSGLFLLFLIIIIIIMAVPDDNAEEVELLLSISPEVVCRDPTHPSTLIFLLPFRFVLHVTLPPRGYPDVSRPSLFVAVGPNAPLVNQFSSQLNKALREEVPLGGPMLLHIFTLAQDIATELQQTREAEAQEAQARREAMESEAQLALAAREASSVEVWASDAITDRKSKFVAHMARVDSEAAVREVVMHLRSQKHIAEAAHPTIYAYRFTDSAGVLHHDSDDDGETGASSRIMFLLEQMKVDGYVVVVTRWFGGILLGPDRFKHIMEVARSILLTIPQREKQGSLGGWQDRR</sequence>
<keyword evidence="4" id="KW-0678">Repressor</keyword>
<keyword evidence="12" id="KW-1185">Reference proteome</keyword>
<proteinExistence type="inferred from homology"/>
<dbReference type="EMBL" id="AHKC01014243">
    <property type="protein sequence ID" value="EKF29010.1"/>
    <property type="molecule type" value="Genomic_DNA"/>
</dbReference>
<evidence type="ECO:0000313" key="11">
    <source>
        <dbReference type="EMBL" id="EKF29010.1"/>
    </source>
</evidence>
<evidence type="ECO:0000256" key="4">
    <source>
        <dbReference type="ARBA" id="ARBA00022491"/>
    </source>
</evidence>
<dbReference type="OrthoDB" id="69641at2759"/>
<feature type="domain" description="RWD" evidence="10">
    <location>
        <begin position="56"/>
        <end position="151"/>
    </location>
</feature>
<comment type="similarity">
    <text evidence="2">Belongs to the IMPACT family.</text>
</comment>
<dbReference type="Proteomes" id="UP000007350">
    <property type="component" value="Unassembled WGS sequence"/>
</dbReference>
<dbReference type="Pfam" id="PF05773">
    <property type="entry name" value="RWD"/>
    <property type="match status" value="1"/>
</dbReference>
<evidence type="ECO:0000256" key="1">
    <source>
        <dbReference type="ARBA" id="ARBA00004496"/>
    </source>
</evidence>
<dbReference type="InterPro" id="IPR016135">
    <property type="entry name" value="UBQ-conjugating_enzyme/RWD"/>
</dbReference>
<dbReference type="Pfam" id="PF01205">
    <property type="entry name" value="Impact_N"/>
    <property type="match status" value="1"/>
</dbReference>
<feature type="domain" description="Impact N-terminal" evidence="9">
    <location>
        <begin position="200"/>
        <end position="307"/>
    </location>
</feature>
<gene>
    <name evidence="11" type="ORF">MOQ_007222</name>
</gene>
<keyword evidence="8" id="KW-1133">Transmembrane helix</keyword>
<evidence type="ECO:0000256" key="2">
    <source>
        <dbReference type="ARBA" id="ARBA00007665"/>
    </source>
</evidence>
<keyword evidence="8" id="KW-0812">Transmembrane</keyword>
<comment type="subcellular location">
    <subcellularLocation>
        <location evidence="1">Cytoplasm</location>
    </subcellularLocation>
</comment>
<evidence type="ECO:0000256" key="8">
    <source>
        <dbReference type="SAM" id="Phobius"/>
    </source>
</evidence>
<organism evidence="11 12">
    <name type="scientific">Trypanosoma cruzi marinkellei</name>
    <dbReference type="NCBI Taxonomy" id="85056"/>
    <lineage>
        <taxon>Eukaryota</taxon>
        <taxon>Discoba</taxon>
        <taxon>Euglenozoa</taxon>
        <taxon>Kinetoplastea</taxon>
        <taxon>Metakinetoplastina</taxon>
        <taxon>Trypanosomatida</taxon>
        <taxon>Trypanosomatidae</taxon>
        <taxon>Trypanosoma</taxon>
        <taxon>Schizotrypanum</taxon>
    </lineage>
</organism>
<dbReference type="PANTHER" id="PTHR16301">
    <property type="entry name" value="IMPACT-RELATED"/>
    <property type="match status" value="1"/>
</dbReference>
<feature type="transmembrane region" description="Helical" evidence="8">
    <location>
        <begin position="32"/>
        <end position="52"/>
    </location>
</feature>
<keyword evidence="5" id="KW-0810">Translation regulation</keyword>